<evidence type="ECO:0000256" key="5">
    <source>
        <dbReference type="PROSITE-ProRule" id="PRU00169"/>
    </source>
</evidence>
<dbReference type="Pfam" id="PF00249">
    <property type="entry name" value="Myb_DNA-binding"/>
    <property type="match status" value="1"/>
</dbReference>
<dbReference type="Gramene" id="OE9A046590T1">
    <property type="protein sequence ID" value="OE9A046590C1"/>
    <property type="gene ID" value="OE9A046590"/>
</dbReference>
<dbReference type="InterPro" id="IPR001789">
    <property type="entry name" value="Sig_transdc_resp-reg_receiver"/>
</dbReference>
<feature type="domain" description="HTH myb-type" evidence="7">
    <location>
        <begin position="102"/>
        <end position="154"/>
    </location>
</feature>
<dbReference type="GO" id="GO:0003677">
    <property type="term" value="F:DNA binding"/>
    <property type="evidence" value="ECO:0007669"/>
    <property type="project" value="InterPro"/>
</dbReference>
<sequence length="288" mass="33738">MCDYDDDMMARSALEQGAFLFLPKPIKMENVKYLWQHVWREKTRKIKEKEQLGEMPVLNRLSKGFEVEEEIPWENVMSDDNGVAEKGHKSRKNGKNREVWTRWTQELHDKFEDAIIELGEGRCYPKEIAELMNVPGLTRLQVASHLQKCRKGIWRPCKERKRHNSNVVTPQEIEATKSKRMRFGSMPVLTEQNLQINENVEKLQDQQTYGLPNNNIFDNHPQDQSQHDLSVYAFSEDNVEVPYMEQDRTLFLRVQDAFMPTEQFMFDISSVTSGNLQAFDIDLPNELG</sequence>
<evidence type="ECO:0000313" key="9">
    <source>
        <dbReference type="Proteomes" id="UP000594638"/>
    </source>
</evidence>
<keyword evidence="4" id="KW-0539">Nucleus</keyword>
<dbReference type="SUPFAM" id="SSF46689">
    <property type="entry name" value="Homeodomain-like"/>
    <property type="match status" value="1"/>
</dbReference>
<comment type="caution">
    <text evidence="8">The sequence shown here is derived from an EMBL/GenBank/DDBJ whole genome shotgun (WGS) entry which is preliminary data.</text>
</comment>
<keyword evidence="2" id="KW-0805">Transcription regulation</keyword>
<dbReference type="InterPro" id="IPR017930">
    <property type="entry name" value="Myb_dom"/>
</dbReference>
<dbReference type="GO" id="GO:0000160">
    <property type="term" value="P:phosphorelay signal transduction system"/>
    <property type="evidence" value="ECO:0007669"/>
    <property type="project" value="InterPro"/>
</dbReference>
<evidence type="ECO:0000259" key="7">
    <source>
        <dbReference type="PROSITE" id="PS51294"/>
    </source>
</evidence>
<dbReference type="Gene3D" id="1.10.10.60">
    <property type="entry name" value="Homeodomain-like"/>
    <property type="match status" value="1"/>
</dbReference>
<dbReference type="PANTHER" id="PTHR31442">
    <property type="entry name" value="HOMEODOMAIN-LIKE SUPERFAMILY PROTEIN-RELATED"/>
    <property type="match status" value="1"/>
</dbReference>
<evidence type="ECO:0000259" key="6">
    <source>
        <dbReference type="PROSITE" id="PS50110"/>
    </source>
</evidence>
<accession>A0A8S0SPG9</accession>
<reference evidence="8 9" key="1">
    <citation type="submission" date="2019-12" db="EMBL/GenBank/DDBJ databases">
        <authorList>
            <person name="Alioto T."/>
            <person name="Alioto T."/>
            <person name="Gomez Garrido J."/>
        </authorList>
    </citation>
    <scope>NUCLEOTIDE SEQUENCE [LARGE SCALE GENOMIC DNA]</scope>
</reference>
<dbReference type="EMBL" id="CACTIH010005482">
    <property type="protein sequence ID" value="CAA2994838.1"/>
    <property type="molecule type" value="Genomic_DNA"/>
</dbReference>
<dbReference type="InterPro" id="IPR009057">
    <property type="entry name" value="Homeodomain-like_sf"/>
</dbReference>
<keyword evidence="3" id="KW-0804">Transcription</keyword>
<evidence type="ECO:0000256" key="4">
    <source>
        <dbReference type="ARBA" id="ARBA00023242"/>
    </source>
</evidence>
<dbReference type="OrthoDB" id="1675439at2759"/>
<feature type="domain" description="Response regulatory" evidence="6">
    <location>
        <begin position="1"/>
        <end position="39"/>
    </location>
</feature>
<dbReference type="InterPro" id="IPR006447">
    <property type="entry name" value="Myb_dom_plants"/>
</dbReference>
<name>A0A8S0SPG9_OLEEU</name>
<organism evidence="8 9">
    <name type="scientific">Olea europaea subsp. europaea</name>
    <dbReference type="NCBI Taxonomy" id="158383"/>
    <lineage>
        <taxon>Eukaryota</taxon>
        <taxon>Viridiplantae</taxon>
        <taxon>Streptophyta</taxon>
        <taxon>Embryophyta</taxon>
        <taxon>Tracheophyta</taxon>
        <taxon>Spermatophyta</taxon>
        <taxon>Magnoliopsida</taxon>
        <taxon>eudicotyledons</taxon>
        <taxon>Gunneridae</taxon>
        <taxon>Pentapetalae</taxon>
        <taxon>asterids</taxon>
        <taxon>lamiids</taxon>
        <taxon>Lamiales</taxon>
        <taxon>Oleaceae</taxon>
        <taxon>Oleeae</taxon>
        <taxon>Olea</taxon>
    </lineage>
</organism>
<dbReference type="AlphaFoldDB" id="A0A8S0SPG9"/>
<dbReference type="GO" id="GO:0003700">
    <property type="term" value="F:DNA-binding transcription factor activity"/>
    <property type="evidence" value="ECO:0007669"/>
    <property type="project" value="InterPro"/>
</dbReference>
<dbReference type="GO" id="GO:0005634">
    <property type="term" value="C:nucleus"/>
    <property type="evidence" value="ECO:0007669"/>
    <property type="project" value="UniProtKB-SubCell"/>
</dbReference>
<dbReference type="PANTHER" id="PTHR31442:SF32">
    <property type="entry name" value="TWO-COMPONENT RESPONSE REGULATOR ORR21-LIKE"/>
    <property type="match status" value="1"/>
</dbReference>
<keyword evidence="9" id="KW-1185">Reference proteome</keyword>
<comment type="subcellular location">
    <subcellularLocation>
        <location evidence="1">Nucleus</location>
    </subcellularLocation>
</comment>
<evidence type="ECO:0000256" key="2">
    <source>
        <dbReference type="ARBA" id="ARBA00023015"/>
    </source>
</evidence>
<proteinExistence type="predicted"/>
<protein>
    <submittedName>
        <fullName evidence="8">Two-component response regulator ARR14-like</fullName>
    </submittedName>
</protein>
<evidence type="ECO:0000256" key="1">
    <source>
        <dbReference type="ARBA" id="ARBA00004123"/>
    </source>
</evidence>
<dbReference type="PROSITE" id="PS51294">
    <property type="entry name" value="HTH_MYB"/>
    <property type="match status" value="1"/>
</dbReference>
<dbReference type="InterPro" id="IPR001005">
    <property type="entry name" value="SANT/Myb"/>
</dbReference>
<dbReference type="PROSITE" id="PS50110">
    <property type="entry name" value="RESPONSE_REGULATORY"/>
    <property type="match status" value="1"/>
</dbReference>
<gene>
    <name evidence="8" type="ORF">OLEA9_A046590</name>
</gene>
<dbReference type="InterPro" id="IPR044841">
    <property type="entry name" value="LUX/BOA-like"/>
</dbReference>
<evidence type="ECO:0000256" key="3">
    <source>
        <dbReference type="ARBA" id="ARBA00023163"/>
    </source>
</evidence>
<evidence type="ECO:0000313" key="8">
    <source>
        <dbReference type="EMBL" id="CAA2994838.1"/>
    </source>
</evidence>
<comment type="caution">
    <text evidence="5">Lacks conserved residue(s) required for the propagation of feature annotation.</text>
</comment>
<dbReference type="Proteomes" id="UP000594638">
    <property type="component" value="Unassembled WGS sequence"/>
</dbReference>
<dbReference type="NCBIfam" id="TIGR01557">
    <property type="entry name" value="myb_SHAQKYF"/>
    <property type="match status" value="1"/>
</dbReference>